<evidence type="ECO:0000256" key="6">
    <source>
        <dbReference type="SAM" id="Phobius"/>
    </source>
</evidence>
<keyword evidence="6" id="KW-0812">Transmembrane</keyword>
<dbReference type="InterPro" id="IPR017441">
    <property type="entry name" value="Protein_kinase_ATP_BS"/>
</dbReference>
<dbReference type="GeneTree" id="ENSGT00940000159582"/>
<gene>
    <name evidence="8" type="primary">MOK</name>
</gene>
<keyword evidence="5" id="KW-0808">Transferase</keyword>
<keyword evidence="5" id="KW-0723">Serine/threonine-protein kinase</keyword>
<accession>A0AAQ5XEU4</accession>
<dbReference type="FunFam" id="1.10.510.10:FF:000773">
    <property type="entry name" value="MOK protein kinase"/>
    <property type="match status" value="1"/>
</dbReference>
<evidence type="ECO:0000313" key="9">
    <source>
        <dbReference type="Proteomes" id="UP001501940"/>
    </source>
</evidence>
<dbReference type="InterPro" id="IPR011009">
    <property type="entry name" value="Kinase-like_dom_sf"/>
</dbReference>
<dbReference type="Gene3D" id="3.30.200.20">
    <property type="entry name" value="Phosphorylase Kinase, domain 1"/>
    <property type="match status" value="1"/>
</dbReference>
<feature type="domain" description="Protein kinase" evidence="7">
    <location>
        <begin position="27"/>
        <end position="308"/>
    </location>
</feature>
<evidence type="ECO:0000256" key="4">
    <source>
        <dbReference type="PROSITE-ProRule" id="PRU10141"/>
    </source>
</evidence>
<comment type="cofactor">
    <cofactor evidence="1">
        <name>Mg(2+)</name>
        <dbReference type="ChEBI" id="CHEBI:18420"/>
    </cofactor>
</comment>
<comment type="similarity">
    <text evidence="5">Belongs to the protein kinase superfamily.</text>
</comment>
<dbReference type="AlphaFoldDB" id="A0AAQ5XEU4"/>
<dbReference type="PANTHER" id="PTHR24055">
    <property type="entry name" value="MITOGEN-ACTIVATED PROTEIN KINASE"/>
    <property type="match status" value="1"/>
</dbReference>
<reference evidence="8" key="2">
    <citation type="submission" date="2025-08" db="UniProtKB">
        <authorList>
            <consortium name="Ensembl"/>
        </authorList>
    </citation>
    <scope>IDENTIFICATION</scope>
</reference>
<keyword evidence="3 4" id="KW-0067">ATP-binding</keyword>
<dbReference type="Pfam" id="PF00069">
    <property type="entry name" value="Pkinase"/>
    <property type="match status" value="1"/>
</dbReference>
<sequence length="417" mass="47437">MHLSFLLSVFVFSCIFIFIIIVVVAGYKIIKKIGEGTFSEVVKTQSLKDGKFYACKTMKQTINSLEQANNLREVQAMKRLSPHANIIQLHELIFDKETGTVSLICELMEMNIYEYIQGRKTPLPDQTVKHYMYQLCKSLEHMHSCGIFHRDVKPENILIKQNVLKLGDFGSCRSVYSKPPHTEYISTRWYRAPECLLTDGYYSLKMDIWSAGCVFFEIMSLNPLFPGGNELDQVAKIHDVLGTPDQSLLQKFKQSRAMHFNFPPKKGTGISRLIPNCPAPALSLLYQMLAYDQDERITAETALRHTYFREHNLKHVADPLIRRNVPHYPAELPKINMVVPGPQISFPVSTMPACTVTHRGTLPAITSKKCQSQLAKVNTAVLHRHQPFYSLESFSHLSLCRVTSTKGTAVLYLVKHS</sequence>
<reference evidence="8" key="3">
    <citation type="submission" date="2025-09" db="UniProtKB">
        <authorList>
            <consortium name="Ensembl"/>
        </authorList>
    </citation>
    <scope>IDENTIFICATION</scope>
</reference>
<dbReference type="SUPFAM" id="SSF56112">
    <property type="entry name" value="Protein kinase-like (PK-like)"/>
    <property type="match status" value="1"/>
</dbReference>
<dbReference type="Proteomes" id="UP001501940">
    <property type="component" value="Chromosome 20"/>
</dbReference>
<dbReference type="InterPro" id="IPR000719">
    <property type="entry name" value="Prot_kinase_dom"/>
</dbReference>
<evidence type="ECO:0000313" key="8">
    <source>
        <dbReference type="Ensembl" id="ENSAOCP00000038166.1"/>
    </source>
</evidence>
<organism evidence="8 9">
    <name type="scientific">Amphiprion ocellaris</name>
    <name type="common">Clown anemonefish</name>
    <dbReference type="NCBI Taxonomy" id="80972"/>
    <lineage>
        <taxon>Eukaryota</taxon>
        <taxon>Metazoa</taxon>
        <taxon>Chordata</taxon>
        <taxon>Craniata</taxon>
        <taxon>Vertebrata</taxon>
        <taxon>Euteleostomi</taxon>
        <taxon>Actinopterygii</taxon>
        <taxon>Neopterygii</taxon>
        <taxon>Teleostei</taxon>
        <taxon>Neoteleostei</taxon>
        <taxon>Acanthomorphata</taxon>
        <taxon>Ovalentaria</taxon>
        <taxon>Pomacentridae</taxon>
        <taxon>Amphiprion</taxon>
    </lineage>
</organism>
<dbReference type="GO" id="GO:0004674">
    <property type="term" value="F:protein serine/threonine kinase activity"/>
    <property type="evidence" value="ECO:0007669"/>
    <property type="project" value="UniProtKB-KW"/>
</dbReference>
<protein>
    <recommendedName>
        <fullName evidence="7">Protein kinase domain-containing protein</fullName>
    </recommendedName>
</protein>
<dbReference type="Ensembl" id="ENSAOCT00000038147.1">
    <property type="protein sequence ID" value="ENSAOCP00000038166.1"/>
    <property type="gene ID" value="ENSAOCG00000016726.2"/>
</dbReference>
<dbReference type="FunFam" id="3.30.200.20:FF:000271">
    <property type="entry name" value="MAPK/MAK/MRK overlapping kinase"/>
    <property type="match status" value="1"/>
</dbReference>
<keyword evidence="6" id="KW-1133">Transmembrane helix</keyword>
<feature type="binding site" evidence="4">
    <location>
        <position position="56"/>
    </location>
    <ligand>
        <name>ATP</name>
        <dbReference type="ChEBI" id="CHEBI:30616"/>
    </ligand>
</feature>
<evidence type="ECO:0000256" key="5">
    <source>
        <dbReference type="RuleBase" id="RU000304"/>
    </source>
</evidence>
<keyword evidence="2 4" id="KW-0547">Nucleotide-binding</keyword>
<dbReference type="CDD" id="cd07831">
    <property type="entry name" value="STKc_MOK"/>
    <property type="match status" value="1"/>
</dbReference>
<dbReference type="Gene3D" id="1.10.510.10">
    <property type="entry name" value="Transferase(Phosphotransferase) domain 1"/>
    <property type="match status" value="1"/>
</dbReference>
<evidence type="ECO:0000259" key="7">
    <source>
        <dbReference type="PROSITE" id="PS50011"/>
    </source>
</evidence>
<evidence type="ECO:0000256" key="1">
    <source>
        <dbReference type="ARBA" id="ARBA00001946"/>
    </source>
</evidence>
<evidence type="ECO:0000256" key="2">
    <source>
        <dbReference type="ARBA" id="ARBA00022741"/>
    </source>
</evidence>
<dbReference type="SMART" id="SM00220">
    <property type="entry name" value="S_TKc"/>
    <property type="match status" value="1"/>
</dbReference>
<evidence type="ECO:0000256" key="3">
    <source>
        <dbReference type="ARBA" id="ARBA00022840"/>
    </source>
</evidence>
<dbReference type="InterPro" id="IPR008271">
    <property type="entry name" value="Ser/Thr_kinase_AS"/>
</dbReference>
<name>A0AAQ5XEU4_AMPOC</name>
<dbReference type="InterPro" id="IPR050117">
    <property type="entry name" value="MAPK"/>
</dbReference>
<reference evidence="8 9" key="1">
    <citation type="submission" date="2022-01" db="EMBL/GenBank/DDBJ databases">
        <title>A chromosome-scale genome assembly of the false clownfish, Amphiprion ocellaris.</title>
        <authorList>
            <person name="Ryu T."/>
        </authorList>
    </citation>
    <scope>NUCLEOTIDE SEQUENCE [LARGE SCALE GENOMIC DNA]</scope>
</reference>
<proteinExistence type="inferred from homology"/>
<dbReference type="PROSITE" id="PS50011">
    <property type="entry name" value="PROTEIN_KINASE_DOM"/>
    <property type="match status" value="1"/>
</dbReference>
<dbReference type="PROSITE" id="PS00107">
    <property type="entry name" value="PROTEIN_KINASE_ATP"/>
    <property type="match status" value="1"/>
</dbReference>
<keyword evidence="5" id="KW-0418">Kinase</keyword>
<feature type="transmembrane region" description="Helical" evidence="6">
    <location>
        <begin position="6"/>
        <end position="27"/>
    </location>
</feature>
<keyword evidence="9" id="KW-1185">Reference proteome</keyword>
<keyword evidence="6" id="KW-0472">Membrane</keyword>
<dbReference type="PROSITE" id="PS00108">
    <property type="entry name" value="PROTEIN_KINASE_ST"/>
    <property type="match status" value="1"/>
</dbReference>
<dbReference type="GO" id="GO:0005524">
    <property type="term" value="F:ATP binding"/>
    <property type="evidence" value="ECO:0007669"/>
    <property type="project" value="UniProtKB-UniRule"/>
</dbReference>